<keyword evidence="1" id="KW-0812">Transmembrane</keyword>
<name>A0AA38F361_TAXCH</name>
<feature type="non-terminal residue" evidence="2">
    <location>
        <position position="1"/>
    </location>
</feature>
<evidence type="ECO:0000256" key="1">
    <source>
        <dbReference type="SAM" id="Phobius"/>
    </source>
</evidence>
<dbReference type="Proteomes" id="UP000824469">
    <property type="component" value="Unassembled WGS sequence"/>
</dbReference>
<feature type="transmembrane region" description="Helical" evidence="1">
    <location>
        <begin position="21"/>
        <end position="39"/>
    </location>
</feature>
<feature type="non-terminal residue" evidence="2">
    <location>
        <position position="54"/>
    </location>
</feature>
<evidence type="ECO:0000313" key="3">
    <source>
        <dbReference type="Proteomes" id="UP000824469"/>
    </source>
</evidence>
<evidence type="ECO:0000313" key="2">
    <source>
        <dbReference type="EMBL" id="KAH9290769.1"/>
    </source>
</evidence>
<keyword evidence="3" id="KW-1185">Reference proteome</keyword>
<reference evidence="2 3" key="1">
    <citation type="journal article" date="2021" name="Nat. Plants">
        <title>The Taxus genome provides insights into paclitaxel biosynthesis.</title>
        <authorList>
            <person name="Xiong X."/>
            <person name="Gou J."/>
            <person name="Liao Q."/>
            <person name="Li Y."/>
            <person name="Zhou Q."/>
            <person name="Bi G."/>
            <person name="Li C."/>
            <person name="Du R."/>
            <person name="Wang X."/>
            <person name="Sun T."/>
            <person name="Guo L."/>
            <person name="Liang H."/>
            <person name="Lu P."/>
            <person name="Wu Y."/>
            <person name="Zhang Z."/>
            <person name="Ro D.K."/>
            <person name="Shang Y."/>
            <person name="Huang S."/>
            <person name="Yan J."/>
        </authorList>
    </citation>
    <scope>NUCLEOTIDE SEQUENCE [LARGE SCALE GENOMIC DNA]</scope>
    <source>
        <strain evidence="2">Ta-2019</strain>
    </source>
</reference>
<accession>A0AA38F361</accession>
<organism evidence="2 3">
    <name type="scientific">Taxus chinensis</name>
    <name type="common">Chinese yew</name>
    <name type="synonym">Taxus wallichiana var. chinensis</name>
    <dbReference type="NCBI Taxonomy" id="29808"/>
    <lineage>
        <taxon>Eukaryota</taxon>
        <taxon>Viridiplantae</taxon>
        <taxon>Streptophyta</taxon>
        <taxon>Embryophyta</taxon>
        <taxon>Tracheophyta</taxon>
        <taxon>Spermatophyta</taxon>
        <taxon>Pinopsida</taxon>
        <taxon>Pinidae</taxon>
        <taxon>Conifers II</taxon>
        <taxon>Cupressales</taxon>
        <taxon>Taxaceae</taxon>
        <taxon>Taxus</taxon>
    </lineage>
</organism>
<keyword evidence="1" id="KW-1133">Transmembrane helix</keyword>
<proteinExistence type="predicted"/>
<sequence length="54" mass="5865">FGANRDFIPSSERYRSISDSLLAGILQGFELIAVLILYLHTNAAFAACSLPAYS</sequence>
<dbReference type="AlphaFoldDB" id="A0AA38F361"/>
<dbReference type="EMBL" id="JAHRHJ020003813">
    <property type="protein sequence ID" value="KAH9290769.1"/>
    <property type="molecule type" value="Genomic_DNA"/>
</dbReference>
<gene>
    <name evidence="2" type="ORF">KI387_034886</name>
</gene>
<keyword evidence="1" id="KW-0472">Membrane</keyword>
<protein>
    <submittedName>
        <fullName evidence="2">Uncharacterized protein</fullName>
    </submittedName>
</protein>
<comment type="caution">
    <text evidence="2">The sequence shown here is derived from an EMBL/GenBank/DDBJ whole genome shotgun (WGS) entry which is preliminary data.</text>
</comment>